<evidence type="ECO:0000256" key="8">
    <source>
        <dbReference type="ARBA" id="ARBA00022833"/>
    </source>
</evidence>
<feature type="domain" description="DHHA1" evidence="14">
    <location>
        <begin position="311"/>
        <end position="394"/>
    </location>
</feature>
<evidence type="ECO:0000256" key="11">
    <source>
        <dbReference type="ARBA" id="ARBA00022917"/>
    </source>
</evidence>
<dbReference type="PANTHER" id="PTHR43462:SF1">
    <property type="entry name" value="ALANYL-TRNA EDITING PROTEIN AARSD1"/>
    <property type="match status" value="1"/>
</dbReference>
<evidence type="ECO:0000259" key="14">
    <source>
        <dbReference type="Pfam" id="PF02272"/>
    </source>
</evidence>
<dbReference type="Proteomes" id="UP000563151">
    <property type="component" value="Unassembled WGS sequence"/>
</dbReference>
<dbReference type="GO" id="GO:0002161">
    <property type="term" value="F:aminoacyl-tRNA deacylase activity"/>
    <property type="evidence" value="ECO:0007669"/>
    <property type="project" value="UniProtKB-ARBA"/>
</dbReference>
<evidence type="ECO:0000313" key="16">
    <source>
        <dbReference type="Proteomes" id="UP000563151"/>
    </source>
</evidence>
<keyword evidence="6" id="KW-0479">Metal-binding</keyword>
<dbReference type="RefSeq" id="WP_035144606.1">
    <property type="nucleotide sequence ID" value="NZ_JAAZWO010000008.1"/>
</dbReference>
<dbReference type="InterPro" id="IPR003156">
    <property type="entry name" value="DHHA1_dom"/>
</dbReference>
<evidence type="ECO:0000256" key="13">
    <source>
        <dbReference type="ARBA" id="ARBA00032577"/>
    </source>
</evidence>
<keyword evidence="11" id="KW-0648">Protein biosynthesis</keyword>
<keyword evidence="8" id="KW-0862">Zinc</keyword>
<comment type="caution">
    <text evidence="15">The sequence shown here is derived from an EMBL/GenBank/DDBJ whole genome shotgun (WGS) entry which is preliminary data.</text>
</comment>
<dbReference type="InterPro" id="IPR018163">
    <property type="entry name" value="Thr/Ala-tRNA-synth_IIc_edit"/>
</dbReference>
<dbReference type="GO" id="GO:0004813">
    <property type="term" value="F:alanine-tRNA ligase activity"/>
    <property type="evidence" value="ECO:0007669"/>
    <property type="project" value="UniProtKB-EC"/>
</dbReference>
<evidence type="ECO:0000256" key="1">
    <source>
        <dbReference type="ARBA" id="ARBA00008226"/>
    </source>
</evidence>
<gene>
    <name evidence="15" type="ORF">HGG79_08540</name>
</gene>
<evidence type="ECO:0000256" key="5">
    <source>
        <dbReference type="ARBA" id="ARBA00022598"/>
    </source>
</evidence>
<dbReference type="Gene3D" id="3.30.980.10">
    <property type="entry name" value="Threonyl-trna Synthetase, Chain A, domain 2"/>
    <property type="match status" value="1"/>
</dbReference>
<dbReference type="InterPro" id="IPR009000">
    <property type="entry name" value="Transl_B-barrel_sf"/>
</dbReference>
<dbReference type="SUPFAM" id="SSF55186">
    <property type="entry name" value="ThrRS/AlaRS common domain"/>
    <property type="match status" value="1"/>
</dbReference>
<dbReference type="EC" id="6.1.1.7" evidence="2"/>
<dbReference type="Pfam" id="PF02272">
    <property type="entry name" value="DHHA1"/>
    <property type="match status" value="1"/>
</dbReference>
<dbReference type="AlphaFoldDB" id="A0A923ECA7"/>
<evidence type="ECO:0000256" key="10">
    <source>
        <dbReference type="ARBA" id="ARBA00022884"/>
    </source>
</evidence>
<reference evidence="15 16" key="1">
    <citation type="submission" date="2020-04" db="EMBL/GenBank/DDBJ databases">
        <title>Genomic insights into acetone-butanol-ethanol (ABE) fermentation by sequencing solventogenic clostridia strains.</title>
        <authorList>
            <person name="Brown S."/>
        </authorList>
    </citation>
    <scope>NUCLEOTIDE SEQUENCE [LARGE SCALE GENOMIC DNA]</scope>
    <source>
        <strain evidence="15 16">DJ011</strain>
    </source>
</reference>
<sequence>MLEKLYYENPYEKEFIAEIINIIEKHNEYHIELDKTYFYPGDENHPNDTGCINSVDVINVYEKDEKTYHVVKVKPLKIHKVKCIIDWEKRYAYMQQNLAQHIISASFSELFNANAINTHFDNDDFYIDIDKTIGKDEIKKVEEMTNKIILNNIAVDIFYATNAELKKLSIKKTTGKKDKKIKIIKIGHIHISNCTGIYPKSTIEIQLIKISKYEKLKNGTRIYILCGSKAVSDFFSKSEKITAVCNLLKCNEDDLLSKVETFSENFNKVTTEKNALKAQVAEYEVQNMLNSCENINDIRILKSIYTNVDLKYVNMLATKLVSNSKIIVLFGVVSENKVQLIFMRSKDLSIISMNSLLKDAITLIDGSGGGSDFSAQGGGKNNNNLDSSIEYAYNKVKTSILSDCI</sequence>
<evidence type="ECO:0000313" key="15">
    <source>
        <dbReference type="EMBL" id="MBC2397820.1"/>
    </source>
</evidence>
<keyword evidence="7" id="KW-0547">Nucleotide-binding</keyword>
<evidence type="ECO:0000256" key="6">
    <source>
        <dbReference type="ARBA" id="ARBA00022723"/>
    </source>
</evidence>
<evidence type="ECO:0000256" key="9">
    <source>
        <dbReference type="ARBA" id="ARBA00022840"/>
    </source>
</evidence>
<dbReference type="GO" id="GO:0006412">
    <property type="term" value="P:translation"/>
    <property type="evidence" value="ECO:0007669"/>
    <property type="project" value="UniProtKB-KW"/>
</dbReference>
<keyword evidence="4" id="KW-0820">tRNA-binding</keyword>
<keyword evidence="5" id="KW-0436">Ligase</keyword>
<evidence type="ECO:0000256" key="12">
    <source>
        <dbReference type="ARBA" id="ARBA00023146"/>
    </source>
</evidence>
<evidence type="ECO:0000256" key="4">
    <source>
        <dbReference type="ARBA" id="ARBA00022555"/>
    </source>
</evidence>
<keyword evidence="9" id="KW-0067">ATP-binding</keyword>
<dbReference type="GO" id="GO:0005524">
    <property type="term" value="F:ATP binding"/>
    <property type="evidence" value="ECO:0007669"/>
    <property type="project" value="UniProtKB-KW"/>
</dbReference>
<evidence type="ECO:0000256" key="2">
    <source>
        <dbReference type="ARBA" id="ARBA00013168"/>
    </source>
</evidence>
<evidence type="ECO:0000256" key="7">
    <source>
        <dbReference type="ARBA" id="ARBA00022741"/>
    </source>
</evidence>
<dbReference type="SUPFAM" id="SSF50447">
    <property type="entry name" value="Translation proteins"/>
    <property type="match status" value="1"/>
</dbReference>
<dbReference type="Gene3D" id="2.40.30.130">
    <property type="match status" value="1"/>
</dbReference>
<dbReference type="EMBL" id="JAAZWO010000008">
    <property type="protein sequence ID" value="MBC2397820.1"/>
    <property type="molecule type" value="Genomic_DNA"/>
</dbReference>
<accession>A0A923ECA7</accession>
<keyword evidence="10" id="KW-0694">RNA-binding</keyword>
<dbReference type="PANTHER" id="PTHR43462">
    <property type="entry name" value="ALANYL-TRNA EDITING PROTEIN"/>
    <property type="match status" value="1"/>
</dbReference>
<comment type="similarity">
    <text evidence="1">Belongs to the class-II aminoacyl-tRNA synthetase family.</text>
</comment>
<protein>
    <recommendedName>
        <fullName evidence="3">Alanine--tRNA ligase</fullName>
        <ecNumber evidence="2">6.1.1.7</ecNumber>
    </recommendedName>
    <alternativeName>
        <fullName evidence="13">Alanyl-tRNA synthetase</fullName>
    </alternativeName>
</protein>
<evidence type="ECO:0000256" key="3">
    <source>
        <dbReference type="ARBA" id="ARBA00017959"/>
    </source>
</evidence>
<organism evidence="15 16">
    <name type="scientific">Clostridium tetanomorphum</name>
    <dbReference type="NCBI Taxonomy" id="1553"/>
    <lineage>
        <taxon>Bacteria</taxon>
        <taxon>Bacillati</taxon>
        <taxon>Bacillota</taxon>
        <taxon>Clostridia</taxon>
        <taxon>Eubacteriales</taxon>
        <taxon>Clostridiaceae</taxon>
        <taxon>Clostridium</taxon>
    </lineage>
</organism>
<name>A0A923ECA7_CLOTT</name>
<dbReference type="InterPro" id="IPR051335">
    <property type="entry name" value="Alanyl-tRNA_Editing_Enzymes"/>
</dbReference>
<proteinExistence type="inferred from homology"/>
<keyword evidence="12" id="KW-0030">Aminoacyl-tRNA synthetase</keyword>
<dbReference type="Gene3D" id="3.10.310.40">
    <property type="match status" value="1"/>
</dbReference>
<keyword evidence="16" id="KW-1185">Reference proteome</keyword>
<dbReference type="GO" id="GO:0000049">
    <property type="term" value="F:tRNA binding"/>
    <property type="evidence" value="ECO:0007669"/>
    <property type="project" value="UniProtKB-KW"/>
</dbReference>
<dbReference type="GO" id="GO:0046872">
    <property type="term" value="F:metal ion binding"/>
    <property type="evidence" value="ECO:0007669"/>
    <property type="project" value="UniProtKB-KW"/>
</dbReference>
<dbReference type="FunFam" id="3.10.310.40:FF:000001">
    <property type="entry name" value="Alanine--tRNA ligase"/>
    <property type="match status" value="1"/>
</dbReference>